<dbReference type="PANTHER" id="PTHR12411">
    <property type="entry name" value="CYSTEINE PROTEASE FAMILY C1-RELATED"/>
    <property type="match status" value="1"/>
</dbReference>
<keyword evidence="3" id="KW-0732">Signal</keyword>
<dbReference type="InterPro" id="IPR000668">
    <property type="entry name" value="Peptidase_C1A_C"/>
</dbReference>
<dbReference type="SUPFAM" id="SSF54001">
    <property type="entry name" value="Cysteine proteinases"/>
    <property type="match status" value="1"/>
</dbReference>
<feature type="chain" id="PRO_5047478014" evidence="3">
    <location>
        <begin position="18"/>
        <end position="317"/>
    </location>
</feature>
<name>A0ABQ0FGA3_APOSI</name>
<dbReference type="PRINTS" id="PR00705">
    <property type="entry name" value="PAPAIN"/>
</dbReference>
<dbReference type="Gene3D" id="3.90.70.10">
    <property type="entry name" value="Cysteine proteinases"/>
    <property type="match status" value="1"/>
</dbReference>
<proteinExistence type="inferred from homology"/>
<evidence type="ECO:0000313" key="5">
    <source>
        <dbReference type="EMBL" id="GAB1298292.1"/>
    </source>
</evidence>
<feature type="compositionally biased region" description="Basic and acidic residues" evidence="2">
    <location>
        <begin position="27"/>
        <end position="39"/>
    </location>
</feature>
<organism evidence="5 6">
    <name type="scientific">Apodemus speciosus</name>
    <name type="common">Large Japanese field mouse</name>
    <dbReference type="NCBI Taxonomy" id="105296"/>
    <lineage>
        <taxon>Eukaryota</taxon>
        <taxon>Metazoa</taxon>
        <taxon>Chordata</taxon>
        <taxon>Craniata</taxon>
        <taxon>Vertebrata</taxon>
        <taxon>Euteleostomi</taxon>
        <taxon>Mammalia</taxon>
        <taxon>Eutheria</taxon>
        <taxon>Euarchontoglires</taxon>
        <taxon>Glires</taxon>
        <taxon>Rodentia</taxon>
        <taxon>Myomorpha</taxon>
        <taxon>Muroidea</taxon>
        <taxon>Muridae</taxon>
        <taxon>Murinae</taxon>
        <taxon>Apodemus</taxon>
    </lineage>
</organism>
<keyword evidence="6" id="KW-1185">Reference proteome</keyword>
<gene>
    <name evidence="5" type="ORF">APTSU1_001352800</name>
</gene>
<evidence type="ECO:0000256" key="3">
    <source>
        <dbReference type="SAM" id="SignalP"/>
    </source>
</evidence>
<dbReference type="SMART" id="SM00645">
    <property type="entry name" value="Pept_C1"/>
    <property type="match status" value="1"/>
</dbReference>
<evidence type="ECO:0000313" key="6">
    <source>
        <dbReference type="Proteomes" id="UP001623349"/>
    </source>
</evidence>
<reference evidence="5 6" key="1">
    <citation type="submission" date="2024-08" db="EMBL/GenBank/DDBJ databases">
        <title>The draft genome of Apodemus speciosus.</title>
        <authorList>
            <person name="Nabeshima K."/>
            <person name="Suzuki S."/>
            <person name="Onuma M."/>
        </authorList>
    </citation>
    <scope>NUCLEOTIDE SEQUENCE [LARGE SCALE GENOMIC DNA]</scope>
    <source>
        <strain evidence="5">IB14-021</strain>
    </source>
</reference>
<dbReference type="InterPro" id="IPR038765">
    <property type="entry name" value="Papain-like_cys_pep_sf"/>
</dbReference>
<sequence length="317" mass="35131">MATSVFLVILCLGMASSSPAPDPILDGGRRTEESSMGRKYEKDQLHNGENGLGKHGFTMEMNAFGDMTSEEFRKMMTDIPIPTVKKGKSVQKRQSANLPKFINWKKRGYVTPVRRQGMCNSCWAMSVTGAIEGQMFRKTGQLIPLSVQNLVDCSRPQGNSGCYVGSIFRALQYVKENGGLESEATYPYEGKEGSCRYNPENSTASITDFELLPPSEDALMHAVATIGPISVAVDARHESFLFYKRGIYYEPNCKNSTLNHAMLLVGYGFLGQESDGRKYWLIKNSIGIQWGNRGYMKLAKDQGNHCGIATLALYPKV</sequence>
<dbReference type="InterPro" id="IPR039417">
    <property type="entry name" value="Peptidase_C1A_papain-like"/>
</dbReference>
<comment type="similarity">
    <text evidence="1">Belongs to the peptidase C1 family.</text>
</comment>
<evidence type="ECO:0000259" key="4">
    <source>
        <dbReference type="SMART" id="SM00645"/>
    </source>
</evidence>
<dbReference type="Proteomes" id="UP001623349">
    <property type="component" value="Unassembled WGS sequence"/>
</dbReference>
<evidence type="ECO:0000256" key="1">
    <source>
        <dbReference type="ARBA" id="ARBA00008455"/>
    </source>
</evidence>
<dbReference type="PROSITE" id="PS00639">
    <property type="entry name" value="THIOL_PROTEASE_HIS"/>
    <property type="match status" value="1"/>
</dbReference>
<accession>A0ABQ0FGA3</accession>
<protein>
    <submittedName>
        <fullName evidence="5">Cathepsin M</fullName>
    </submittedName>
</protein>
<dbReference type="EMBL" id="BAAFST010000013">
    <property type="protein sequence ID" value="GAB1298292.1"/>
    <property type="molecule type" value="Genomic_DNA"/>
</dbReference>
<evidence type="ECO:0000256" key="2">
    <source>
        <dbReference type="SAM" id="MobiDB-lite"/>
    </source>
</evidence>
<feature type="domain" description="Peptidase C1A papain C-terminal" evidence="4">
    <location>
        <begin position="98"/>
        <end position="316"/>
    </location>
</feature>
<feature type="region of interest" description="Disordered" evidence="2">
    <location>
        <begin position="20"/>
        <end position="39"/>
    </location>
</feature>
<dbReference type="CDD" id="cd02248">
    <property type="entry name" value="Peptidase_C1A"/>
    <property type="match status" value="1"/>
</dbReference>
<dbReference type="InterPro" id="IPR025660">
    <property type="entry name" value="Pept_his_AS"/>
</dbReference>
<comment type="caution">
    <text evidence="5">The sequence shown here is derived from an EMBL/GenBank/DDBJ whole genome shotgun (WGS) entry which is preliminary data.</text>
</comment>
<dbReference type="InterPro" id="IPR013128">
    <property type="entry name" value="Peptidase_C1A"/>
</dbReference>
<feature type="signal peptide" evidence="3">
    <location>
        <begin position="1"/>
        <end position="17"/>
    </location>
</feature>
<dbReference type="Pfam" id="PF00112">
    <property type="entry name" value="Peptidase_C1"/>
    <property type="match status" value="1"/>
</dbReference>